<sequence length="114" mass="13113">MEARYRKACLGYARIREKIIQEKTEKGENDPIVTRLDAWEYARRKVNDIVDDPVAVQLLKDVVVISDQLAEDKLTNIGTDDLLSRINTIRAFRMSESNWMGGNKDLIKDSIICE</sequence>
<evidence type="ECO:0000313" key="2">
    <source>
        <dbReference type="Proteomes" id="UP000077755"/>
    </source>
</evidence>
<protein>
    <submittedName>
        <fullName evidence="1">Uncharacterized protein</fullName>
    </submittedName>
</protein>
<dbReference type="AlphaFoldDB" id="A0A175YCV7"/>
<reference evidence="1" key="1">
    <citation type="journal article" date="2016" name="Nat. Genet.">
        <title>A high-quality carrot genome assembly provides new insights into carotenoid accumulation and asterid genome evolution.</title>
        <authorList>
            <person name="Iorizzo M."/>
            <person name="Ellison S."/>
            <person name="Senalik D."/>
            <person name="Zeng P."/>
            <person name="Satapoomin P."/>
            <person name="Huang J."/>
            <person name="Bowman M."/>
            <person name="Iovene M."/>
            <person name="Sanseverino W."/>
            <person name="Cavagnaro P."/>
            <person name="Yildiz M."/>
            <person name="Macko-Podgorni A."/>
            <person name="Moranska E."/>
            <person name="Grzebelus E."/>
            <person name="Grzebelus D."/>
            <person name="Ashrafi H."/>
            <person name="Zheng Z."/>
            <person name="Cheng S."/>
            <person name="Spooner D."/>
            <person name="Van Deynze A."/>
            <person name="Simon P."/>
        </authorList>
    </citation>
    <scope>NUCLEOTIDE SEQUENCE</scope>
    <source>
        <tissue evidence="1">Leaf</tissue>
    </source>
</reference>
<organism evidence="1 2">
    <name type="scientific">Daucus carota subsp. sativus</name>
    <name type="common">Carrot</name>
    <dbReference type="NCBI Taxonomy" id="79200"/>
    <lineage>
        <taxon>Eukaryota</taxon>
        <taxon>Viridiplantae</taxon>
        <taxon>Streptophyta</taxon>
        <taxon>Embryophyta</taxon>
        <taxon>Tracheophyta</taxon>
        <taxon>Spermatophyta</taxon>
        <taxon>Magnoliopsida</taxon>
        <taxon>eudicotyledons</taxon>
        <taxon>Gunneridae</taxon>
        <taxon>Pentapetalae</taxon>
        <taxon>asterids</taxon>
        <taxon>campanulids</taxon>
        <taxon>Apiales</taxon>
        <taxon>Apiaceae</taxon>
        <taxon>Apioideae</taxon>
        <taxon>Scandiceae</taxon>
        <taxon>Daucinae</taxon>
        <taxon>Daucus</taxon>
        <taxon>Daucus sect. Daucus</taxon>
    </lineage>
</organism>
<dbReference type="EMBL" id="CP093344">
    <property type="protein sequence ID" value="WOG86409.1"/>
    <property type="molecule type" value="Genomic_DNA"/>
</dbReference>
<keyword evidence="2" id="KW-1185">Reference proteome</keyword>
<gene>
    <name evidence="1" type="ORF">DCAR_0205613</name>
</gene>
<reference evidence="1" key="2">
    <citation type="submission" date="2022-03" db="EMBL/GenBank/DDBJ databases">
        <title>Draft title - Genomic analysis of global carrot germplasm unveils the trajectory of domestication and the origin of high carotenoid orange carrot.</title>
        <authorList>
            <person name="Iorizzo M."/>
            <person name="Ellison S."/>
            <person name="Senalik D."/>
            <person name="Macko-Podgorni A."/>
            <person name="Grzebelus D."/>
            <person name="Bostan H."/>
            <person name="Rolling W."/>
            <person name="Curaba J."/>
            <person name="Simon P."/>
        </authorList>
    </citation>
    <scope>NUCLEOTIDE SEQUENCE</scope>
    <source>
        <tissue evidence="1">Leaf</tissue>
    </source>
</reference>
<proteinExistence type="predicted"/>
<evidence type="ECO:0000313" key="1">
    <source>
        <dbReference type="EMBL" id="WOG86409.1"/>
    </source>
</evidence>
<dbReference type="Gramene" id="KZM81038">
    <property type="protein sequence ID" value="KZM81038"/>
    <property type="gene ID" value="DCAR_031370"/>
</dbReference>
<accession>A0A175YCV7</accession>
<name>A0A175YCV7_DAUCS</name>
<dbReference type="Proteomes" id="UP000077755">
    <property type="component" value="Chromosome 2"/>
</dbReference>